<name>A0A2P2P9Q6_RHIMU</name>
<accession>A0A2P2P9Q6</accession>
<evidence type="ECO:0000313" key="1">
    <source>
        <dbReference type="EMBL" id="MBX51341.1"/>
    </source>
</evidence>
<protein>
    <submittedName>
        <fullName evidence="1">Uncharacterized protein</fullName>
    </submittedName>
</protein>
<organism evidence="1">
    <name type="scientific">Rhizophora mucronata</name>
    <name type="common">Asiatic mangrove</name>
    <dbReference type="NCBI Taxonomy" id="61149"/>
    <lineage>
        <taxon>Eukaryota</taxon>
        <taxon>Viridiplantae</taxon>
        <taxon>Streptophyta</taxon>
        <taxon>Embryophyta</taxon>
        <taxon>Tracheophyta</taxon>
        <taxon>Spermatophyta</taxon>
        <taxon>Magnoliopsida</taxon>
        <taxon>eudicotyledons</taxon>
        <taxon>Gunneridae</taxon>
        <taxon>Pentapetalae</taxon>
        <taxon>rosids</taxon>
        <taxon>fabids</taxon>
        <taxon>Malpighiales</taxon>
        <taxon>Rhizophoraceae</taxon>
        <taxon>Rhizophora</taxon>
    </lineage>
</organism>
<sequence length="12" mass="1378">MPLPCHLLPPLF</sequence>
<reference evidence="1" key="1">
    <citation type="submission" date="2018-02" db="EMBL/GenBank/DDBJ databases">
        <title>Rhizophora mucronata_Transcriptome.</title>
        <authorList>
            <person name="Meera S.P."/>
            <person name="Sreeshan A."/>
            <person name="Augustine A."/>
        </authorList>
    </citation>
    <scope>NUCLEOTIDE SEQUENCE</scope>
    <source>
        <tissue evidence="1">Leaf</tissue>
    </source>
</reference>
<dbReference type="EMBL" id="GGEC01070857">
    <property type="protein sequence ID" value="MBX51341.1"/>
    <property type="molecule type" value="Transcribed_RNA"/>
</dbReference>
<proteinExistence type="predicted"/>